<protein>
    <submittedName>
        <fullName evidence="11">Response regulator</fullName>
    </submittedName>
</protein>
<evidence type="ECO:0000256" key="3">
    <source>
        <dbReference type="ARBA" id="ARBA00022553"/>
    </source>
</evidence>
<comment type="caution">
    <text evidence="11">The sequence shown here is derived from an EMBL/GenBank/DDBJ whole genome shotgun (WGS) entry which is preliminary data.</text>
</comment>
<dbReference type="RefSeq" id="WP_382359382.1">
    <property type="nucleotide sequence ID" value="NZ_JBHTGR010000040.1"/>
</dbReference>
<name>A0ABW2UUE1_9BACI</name>
<evidence type="ECO:0000256" key="9">
    <source>
        <dbReference type="PROSITE-ProRule" id="PRU00169"/>
    </source>
</evidence>
<dbReference type="InterPro" id="IPR001789">
    <property type="entry name" value="Sig_transdc_resp-reg_receiver"/>
</dbReference>
<dbReference type="PANTHER" id="PTHR45526">
    <property type="entry name" value="TRANSCRIPTIONAL REGULATORY PROTEIN DPIA"/>
    <property type="match status" value="1"/>
</dbReference>
<dbReference type="SMART" id="SM00448">
    <property type="entry name" value="REC"/>
    <property type="match status" value="1"/>
</dbReference>
<keyword evidence="7" id="KW-0010">Activator</keyword>
<dbReference type="Pfam" id="PF00072">
    <property type="entry name" value="Response_reg"/>
    <property type="match status" value="1"/>
</dbReference>
<organism evidence="11 12">
    <name type="scientific">Lentibacillus kimchii</name>
    <dbReference type="NCBI Taxonomy" id="1542911"/>
    <lineage>
        <taxon>Bacteria</taxon>
        <taxon>Bacillati</taxon>
        <taxon>Bacillota</taxon>
        <taxon>Bacilli</taxon>
        <taxon>Bacillales</taxon>
        <taxon>Bacillaceae</taxon>
        <taxon>Lentibacillus</taxon>
    </lineage>
</organism>
<keyword evidence="4" id="KW-0902">Two-component regulatory system</keyword>
<dbReference type="PROSITE" id="PS50110">
    <property type="entry name" value="RESPONSE_REGULATORY"/>
    <property type="match status" value="1"/>
</dbReference>
<accession>A0ABW2UUE1</accession>
<keyword evidence="5" id="KW-0805">Transcription regulation</keyword>
<evidence type="ECO:0000259" key="10">
    <source>
        <dbReference type="PROSITE" id="PS50110"/>
    </source>
</evidence>
<dbReference type="Proteomes" id="UP001596620">
    <property type="component" value="Unassembled WGS sequence"/>
</dbReference>
<keyword evidence="3 9" id="KW-0597">Phosphoprotein</keyword>
<dbReference type="InterPro" id="IPR051271">
    <property type="entry name" value="2C-system_Tx_regulators"/>
</dbReference>
<dbReference type="PIRSF" id="PIRSF006171">
    <property type="entry name" value="RR_citrat_malat"/>
    <property type="match status" value="1"/>
</dbReference>
<dbReference type="EMBL" id="JBHTGR010000040">
    <property type="protein sequence ID" value="MFC7747537.1"/>
    <property type="molecule type" value="Genomic_DNA"/>
</dbReference>
<evidence type="ECO:0000313" key="12">
    <source>
        <dbReference type="Proteomes" id="UP001596620"/>
    </source>
</evidence>
<evidence type="ECO:0000256" key="6">
    <source>
        <dbReference type="ARBA" id="ARBA00023125"/>
    </source>
</evidence>
<keyword evidence="12" id="KW-1185">Reference proteome</keyword>
<dbReference type="InterPro" id="IPR048714">
    <property type="entry name" value="DpiA-like_HTH"/>
</dbReference>
<dbReference type="SUPFAM" id="SSF52172">
    <property type="entry name" value="CheY-like"/>
    <property type="match status" value="1"/>
</dbReference>
<evidence type="ECO:0000256" key="7">
    <source>
        <dbReference type="ARBA" id="ARBA00023159"/>
    </source>
</evidence>
<feature type="domain" description="Response regulatory" evidence="10">
    <location>
        <begin position="3"/>
        <end position="119"/>
    </location>
</feature>
<evidence type="ECO:0000256" key="4">
    <source>
        <dbReference type="ARBA" id="ARBA00023012"/>
    </source>
</evidence>
<evidence type="ECO:0000256" key="2">
    <source>
        <dbReference type="ARBA" id="ARBA00022490"/>
    </source>
</evidence>
<dbReference type="Pfam" id="PF20714">
    <property type="entry name" value="HTH_64"/>
    <property type="match status" value="1"/>
</dbReference>
<dbReference type="PANTHER" id="PTHR45526:SF6">
    <property type="entry name" value="TRANSCRIPTIONAL REGULATORY PROTEIN CITT"/>
    <property type="match status" value="1"/>
</dbReference>
<evidence type="ECO:0000256" key="5">
    <source>
        <dbReference type="ARBA" id="ARBA00023015"/>
    </source>
</evidence>
<evidence type="ECO:0000256" key="1">
    <source>
        <dbReference type="ARBA" id="ARBA00004496"/>
    </source>
</evidence>
<gene>
    <name evidence="11" type="ORF">ACFQU8_09885</name>
</gene>
<keyword evidence="8" id="KW-0804">Transcription</keyword>
<dbReference type="Gene3D" id="3.40.50.2300">
    <property type="match status" value="1"/>
</dbReference>
<keyword evidence="2" id="KW-0963">Cytoplasm</keyword>
<evidence type="ECO:0000313" key="11">
    <source>
        <dbReference type="EMBL" id="MFC7747537.1"/>
    </source>
</evidence>
<evidence type="ECO:0000256" key="8">
    <source>
        <dbReference type="ARBA" id="ARBA00023163"/>
    </source>
</evidence>
<feature type="modified residue" description="4-aspartylphosphate" evidence="9">
    <location>
        <position position="54"/>
    </location>
</feature>
<comment type="subcellular location">
    <subcellularLocation>
        <location evidence="1">Cytoplasm</location>
    </subcellularLocation>
</comment>
<proteinExistence type="predicted"/>
<dbReference type="InterPro" id="IPR024187">
    <property type="entry name" value="Sig_transdc_resp-reg_cit/mal"/>
</dbReference>
<keyword evidence="6" id="KW-0238">DNA-binding</keyword>
<dbReference type="InterPro" id="IPR011006">
    <property type="entry name" value="CheY-like_superfamily"/>
</dbReference>
<sequence length="234" mass="26878">MIRVAIAEDDFRVANIHEGFLEKIDGVEVAGQAMNGKETVQLLNEQEVDLLLLDIYLPDMMGINLITQIRDMQPYLDIIIITAADEKNLLEKSLRQGVFNYLIKPVSLEHFMKVIENYKERQSVLQQQDKIDQNMLDHLFTQSDKPAADTETNDETYENLPKGIDQVTLKKINNYISHHPDPVTAEEMGIQIGSSRTTARRYLEYLVSINRVFVEQEYGIVGRPERKYVPNHGS</sequence>
<reference evidence="12" key="1">
    <citation type="journal article" date="2019" name="Int. J. Syst. Evol. Microbiol.">
        <title>The Global Catalogue of Microorganisms (GCM) 10K type strain sequencing project: providing services to taxonomists for standard genome sequencing and annotation.</title>
        <authorList>
            <consortium name="The Broad Institute Genomics Platform"/>
            <consortium name="The Broad Institute Genome Sequencing Center for Infectious Disease"/>
            <person name="Wu L."/>
            <person name="Ma J."/>
        </authorList>
    </citation>
    <scope>NUCLEOTIDE SEQUENCE [LARGE SCALE GENOMIC DNA]</scope>
    <source>
        <strain evidence="12">JCM 30234</strain>
    </source>
</reference>